<evidence type="ECO:0000256" key="4">
    <source>
        <dbReference type="SAM" id="MobiDB-lite"/>
    </source>
</evidence>
<feature type="domain" description="Tryptophan synthase beta chain-like PALP" evidence="5">
    <location>
        <begin position="41"/>
        <end position="178"/>
    </location>
</feature>
<proteinExistence type="predicted"/>
<organism evidence="6 7">
    <name type="scientific">Kribbella karoonensis</name>
    <dbReference type="NCBI Taxonomy" id="324851"/>
    <lineage>
        <taxon>Bacteria</taxon>
        <taxon>Bacillati</taxon>
        <taxon>Actinomycetota</taxon>
        <taxon>Actinomycetes</taxon>
        <taxon>Propionibacteriales</taxon>
        <taxon>Kribbellaceae</taxon>
        <taxon>Kribbella</taxon>
    </lineage>
</organism>
<keyword evidence="7" id="KW-1185">Reference proteome</keyword>
<sequence length="236" mass="25777">MCPDFHVQKRMFQVQLHFTIKVLVVIDARDVARAADLLHDVVAPTPLEYSRWLSDLVGGDVFLKCENLQRTGSFKLRGAYVRMARLSTAERARGVVAASAGNHAQGVALAAQLLGIKATVFMPNGAPIPKEKATRAYGAEIRFVGTSIDDCLTAARAFEAETGAVLIHPFDHPDIVAARPRPGWRSSSNARRSGPSSYRPEAAACSPGSRPRCSATDCRSRWSACRRPAPRRTRPR</sequence>
<dbReference type="InterPro" id="IPR001926">
    <property type="entry name" value="TrpB-like_PALP"/>
</dbReference>
<name>A0ABN2DUV5_9ACTN</name>
<evidence type="ECO:0000256" key="1">
    <source>
        <dbReference type="ARBA" id="ARBA00001933"/>
    </source>
</evidence>
<dbReference type="Pfam" id="PF00291">
    <property type="entry name" value="PALP"/>
    <property type="match status" value="1"/>
</dbReference>
<dbReference type="EMBL" id="BAAAND010000006">
    <property type="protein sequence ID" value="GAA1587363.1"/>
    <property type="molecule type" value="Genomic_DNA"/>
</dbReference>
<evidence type="ECO:0000256" key="3">
    <source>
        <dbReference type="ARBA" id="ARBA00023239"/>
    </source>
</evidence>
<dbReference type="PANTHER" id="PTHR48078">
    <property type="entry name" value="THREONINE DEHYDRATASE, MITOCHONDRIAL-RELATED"/>
    <property type="match status" value="1"/>
</dbReference>
<reference evidence="6 7" key="1">
    <citation type="journal article" date="2019" name="Int. J. Syst. Evol. Microbiol.">
        <title>The Global Catalogue of Microorganisms (GCM) 10K type strain sequencing project: providing services to taxonomists for standard genome sequencing and annotation.</title>
        <authorList>
            <consortium name="The Broad Institute Genomics Platform"/>
            <consortium name="The Broad Institute Genome Sequencing Center for Infectious Disease"/>
            <person name="Wu L."/>
            <person name="Ma J."/>
        </authorList>
    </citation>
    <scope>NUCLEOTIDE SEQUENCE [LARGE SCALE GENOMIC DNA]</scope>
    <source>
        <strain evidence="6 7">JCM 14304</strain>
    </source>
</reference>
<keyword evidence="2" id="KW-0663">Pyridoxal phosphate</keyword>
<comment type="cofactor">
    <cofactor evidence="1">
        <name>pyridoxal 5'-phosphate</name>
        <dbReference type="ChEBI" id="CHEBI:597326"/>
    </cofactor>
</comment>
<dbReference type="InterPro" id="IPR036052">
    <property type="entry name" value="TrpB-like_PALP_sf"/>
</dbReference>
<evidence type="ECO:0000259" key="5">
    <source>
        <dbReference type="Pfam" id="PF00291"/>
    </source>
</evidence>
<comment type="caution">
    <text evidence="6">The sequence shown here is derived from an EMBL/GenBank/DDBJ whole genome shotgun (WGS) entry which is preliminary data.</text>
</comment>
<feature type="compositionally biased region" description="Low complexity" evidence="4">
    <location>
        <begin position="185"/>
        <end position="197"/>
    </location>
</feature>
<evidence type="ECO:0000313" key="6">
    <source>
        <dbReference type="EMBL" id="GAA1587363.1"/>
    </source>
</evidence>
<keyword evidence="3" id="KW-0456">Lyase</keyword>
<gene>
    <name evidence="6" type="ORF">GCM10009742_36910</name>
</gene>
<dbReference type="PROSITE" id="PS00165">
    <property type="entry name" value="DEHYDRATASE_SER_THR"/>
    <property type="match status" value="1"/>
</dbReference>
<evidence type="ECO:0000313" key="7">
    <source>
        <dbReference type="Proteomes" id="UP001500190"/>
    </source>
</evidence>
<dbReference type="InterPro" id="IPR000634">
    <property type="entry name" value="Ser/Thr_deHydtase_PyrdxlP-BS"/>
</dbReference>
<dbReference type="Gene3D" id="3.40.50.1100">
    <property type="match status" value="2"/>
</dbReference>
<feature type="region of interest" description="Disordered" evidence="4">
    <location>
        <begin position="178"/>
        <end position="216"/>
    </location>
</feature>
<dbReference type="PANTHER" id="PTHR48078:SF6">
    <property type="entry name" value="L-THREONINE DEHYDRATASE CATABOLIC TDCB"/>
    <property type="match status" value="1"/>
</dbReference>
<evidence type="ECO:0000256" key="2">
    <source>
        <dbReference type="ARBA" id="ARBA00022898"/>
    </source>
</evidence>
<protein>
    <recommendedName>
        <fullName evidence="5">Tryptophan synthase beta chain-like PALP domain-containing protein</fullName>
    </recommendedName>
</protein>
<accession>A0ABN2DUV5</accession>
<dbReference type="SUPFAM" id="SSF53686">
    <property type="entry name" value="Tryptophan synthase beta subunit-like PLP-dependent enzymes"/>
    <property type="match status" value="1"/>
</dbReference>
<dbReference type="Proteomes" id="UP001500190">
    <property type="component" value="Unassembled WGS sequence"/>
</dbReference>
<dbReference type="InterPro" id="IPR050147">
    <property type="entry name" value="Ser/Thr_Dehydratase"/>
</dbReference>